<dbReference type="Gene3D" id="3.10.20.870">
    <property type="entry name" value="PFU (PLAA family ubiquitin binding), C-terminal domain"/>
    <property type="match status" value="1"/>
</dbReference>
<evidence type="ECO:0000259" key="8">
    <source>
        <dbReference type="PROSITE" id="PS51396"/>
    </source>
</evidence>
<dbReference type="Pfam" id="PF00400">
    <property type="entry name" value="WD40"/>
    <property type="match status" value="6"/>
</dbReference>
<dbReference type="PANTHER" id="PTHR19849:SF0">
    <property type="entry name" value="PHOSPHOLIPASE A-2-ACTIVATING PROTEIN"/>
    <property type="match status" value="1"/>
</dbReference>
<dbReference type="InterPro" id="IPR013535">
    <property type="entry name" value="PUL_dom"/>
</dbReference>
<dbReference type="Gene3D" id="1.25.10.10">
    <property type="entry name" value="Leucine-rich Repeat Variant"/>
    <property type="match status" value="1"/>
</dbReference>
<evidence type="ECO:0000256" key="6">
    <source>
        <dbReference type="SAM" id="MobiDB-lite"/>
    </source>
</evidence>
<evidence type="ECO:0000313" key="9">
    <source>
        <dbReference type="EMBL" id="CDP38378.1"/>
    </source>
</evidence>
<accession>A0A060TBN2</accession>
<evidence type="ECO:0000256" key="1">
    <source>
        <dbReference type="ARBA" id="ARBA00004496"/>
    </source>
</evidence>
<reference evidence="9" key="2">
    <citation type="submission" date="2014-06" db="EMBL/GenBank/DDBJ databases">
        <title>The complete genome of Blastobotrys (Arxula) adeninivorans LS3 - a yeast of biotechnological interest.</title>
        <authorList>
            <person name="Kunze G."/>
            <person name="Gaillardin C."/>
            <person name="Czernicka M."/>
            <person name="Durrens P."/>
            <person name="Martin T."/>
            <person name="Boer E."/>
            <person name="Gabaldon T."/>
            <person name="Cruz J."/>
            <person name="Talla E."/>
            <person name="Marck C."/>
            <person name="Goffeau A."/>
            <person name="Barbe V."/>
            <person name="Baret P."/>
            <person name="Baronian K."/>
            <person name="Beier S."/>
            <person name="Bleykasten C."/>
            <person name="Bode R."/>
            <person name="Casaregola S."/>
            <person name="Despons L."/>
            <person name="Fairhead C."/>
            <person name="Giersberg M."/>
            <person name="Gierski P."/>
            <person name="Hahnel U."/>
            <person name="Hartmann A."/>
            <person name="Jankowska D."/>
            <person name="Jubin C."/>
            <person name="Jung P."/>
            <person name="Lafontaine I."/>
            <person name="Leh-Louis V."/>
            <person name="Lemaire M."/>
            <person name="Marcet-Houben M."/>
            <person name="Mascher M."/>
            <person name="Morel G."/>
            <person name="Richard G.-F."/>
            <person name="Riechen J."/>
            <person name="Sacerdot C."/>
            <person name="Sarkar A."/>
            <person name="Savel G."/>
            <person name="Schacherer J."/>
            <person name="Sherman D."/>
            <person name="Straub M.-L."/>
            <person name="Stein N."/>
            <person name="Thierry A."/>
            <person name="Trautwein-Schult A."/>
            <person name="Westhof E."/>
            <person name="Worch S."/>
            <person name="Dujon B."/>
            <person name="Souciet J.-L."/>
            <person name="Wincker P."/>
            <person name="Scholz U."/>
            <person name="Neuveglise N."/>
        </authorList>
    </citation>
    <scope>NUCLEOTIDE SEQUENCE</scope>
    <source>
        <strain evidence="9">LS3</strain>
    </source>
</reference>
<dbReference type="PANTHER" id="PTHR19849">
    <property type="entry name" value="PHOSPHOLIPASE A-2-ACTIVATING PROTEIN"/>
    <property type="match status" value="1"/>
</dbReference>
<comment type="subcellular location">
    <subcellularLocation>
        <location evidence="1">Cytoplasm</location>
    </subcellularLocation>
</comment>
<feature type="region of interest" description="Disordered" evidence="6">
    <location>
        <begin position="311"/>
        <end position="331"/>
    </location>
</feature>
<sequence>MYKLSATLQGHKSDVKALTFVNPKSIGSVSRDGTLREWTKSQTWFDTVLFTSPTGKYLNSVSHKGSSDSLDFVFFCAGQEASIEGIPQKNQISLKGHSANVCSLHYDDATNVLISGSWDSTAKVWSVDSPKAKYTLEGHQGAVWDAKVAGPDKFLTCGADKSIVLWQGPNRVHTFTGHEDVVRGLCVIDDKHFASCSNDGTVRVWDLNTGSQLQVLSGHTNYVYQVAKLPDGGLVSVGEDGLVRVWKNGEAAQAIALPSTSVWAVSVNSDNGDFAVGGSDGIIRIFSSSKDRWAPQAEQEALKEAVASQVQTTDIDESQVKDPSVLSSPGTQEGQVVMVRAQSGSIEAHQFTSGEWIRIGEVVSTKQASKPQAKKTFEGKQYDYVFDVDIEEGSPNLPLPYNSDENPYDAARRFLDRHELPLTYLDEVAQFITRNAVVTYKNVGVQNPYADRPPTAPAASSASFASTPQQQATSPAAPVTLKIIPHRDYIKLAAFQPGPIFNALQKVNQSQGEKALDDQQLSQVESALSSISAANAPDLFKTAFGLIQSWDPQDLLPVLDILRISIAYHPNPPVALVVQAIFSTLDASMPKHALLATRALVNLFGSEQGRKVAGSTDVRKNSLQSLHELSAQGAKRSSALDIAIASLLLNYAVLTGGNLDVASDLLQDVAYFAVQFEDSESQYRAMLAVGTVVANNPSNYIKQQVRELGLVPFWVESNQPEDRHKELGSEILSLAK</sequence>
<evidence type="ECO:0000256" key="5">
    <source>
        <dbReference type="PROSITE-ProRule" id="PRU00221"/>
    </source>
</evidence>
<dbReference type="SMART" id="SM00320">
    <property type="entry name" value="WD40"/>
    <property type="match status" value="6"/>
</dbReference>
<dbReference type="PROSITE" id="PS51396">
    <property type="entry name" value="PUL"/>
    <property type="match status" value="1"/>
</dbReference>
<dbReference type="EMBL" id="HG937694">
    <property type="protein sequence ID" value="CDP38378.1"/>
    <property type="molecule type" value="Genomic_DNA"/>
</dbReference>
<organism evidence="9">
    <name type="scientific">Blastobotrys adeninivorans</name>
    <name type="common">Yeast</name>
    <name type="synonym">Arxula adeninivorans</name>
    <dbReference type="NCBI Taxonomy" id="409370"/>
    <lineage>
        <taxon>Eukaryota</taxon>
        <taxon>Fungi</taxon>
        <taxon>Dikarya</taxon>
        <taxon>Ascomycota</taxon>
        <taxon>Saccharomycotina</taxon>
        <taxon>Dipodascomycetes</taxon>
        <taxon>Dipodascales</taxon>
        <taxon>Trichomonascaceae</taxon>
        <taxon>Blastobotrys</taxon>
    </lineage>
</organism>
<keyword evidence="3 5" id="KW-0853">WD repeat</keyword>
<dbReference type="GO" id="GO:0005737">
    <property type="term" value="C:cytoplasm"/>
    <property type="evidence" value="ECO:0007669"/>
    <property type="project" value="UniProtKB-SubCell"/>
</dbReference>
<keyword evidence="2" id="KW-0963">Cytoplasm</keyword>
<feature type="repeat" description="WD" evidence="5">
    <location>
        <begin position="175"/>
        <end position="215"/>
    </location>
</feature>
<dbReference type="InterPro" id="IPR036322">
    <property type="entry name" value="WD40_repeat_dom_sf"/>
</dbReference>
<feature type="domain" description="PUL" evidence="8">
    <location>
        <begin position="482"/>
        <end position="734"/>
    </location>
</feature>
<dbReference type="InterPro" id="IPR015943">
    <property type="entry name" value="WD40/YVTN_repeat-like_dom_sf"/>
</dbReference>
<reference evidence="9" key="1">
    <citation type="submission" date="2014-02" db="EMBL/GenBank/DDBJ databases">
        <authorList>
            <person name="Genoscope - CEA"/>
        </authorList>
    </citation>
    <scope>NUCLEOTIDE SEQUENCE</scope>
    <source>
        <strain evidence="9">LS3</strain>
    </source>
</reference>
<gene>
    <name evidence="9" type="ORF">GNLVRS02_ARAD1D33330g</name>
</gene>
<keyword evidence="4" id="KW-0677">Repeat</keyword>
<feature type="repeat" description="WD" evidence="5">
    <location>
        <begin position="216"/>
        <end position="247"/>
    </location>
</feature>
<dbReference type="GO" id="GO:0005634">
    <property type="term" value="C:nucleus"/>
    <property type="evidence" value="ECO:0007669"/>
    <property type="project" value="TreeGrafter"/>
</dbReference>
<dbReference type="GO" id="GO:0043130">
    <property type="term" value="F:ubiquitin binding"/>
    <property type="evidence" value="ECO:0007669"/>
    <property type="project" value="TreeGrafter"/>
</dbReference>
<evidence type="ECO:0000259" key="7">
    <source>
        <dbReference type="PROSITE" id="PS51394"/>
    </source>
</evidence>
<dbReference type="InterPro" id="IPR020472">
    <property type="entry name" value="WD40_PAC1"/>
</dbReference>
<dbReference type="PROSITE" id="PS50294">
    <property type="entry name" value="WD_REPEATS_REGION"/>
    <property type="match status" value="3"/>
</dbReference>
<dbReference type="GO" id="GO:0043161">
    <property type="term" value="P:proteasome-mediated ubiquitin-dependent protein catabolic process"/>
    <property type="evidence" value="ECO:0007669"/>
    <property type="project" value="TreeGrafter"/>
</dbReference>
<dbReference type="SUPFAM" id="SSF50978">
    <property type="entry name" value="WD40 repeat-like"/>
    <property type="match status" value="1"/>
</dbReference>
<protein>
    <submittedName>
        <fullName evidence="9">ARAD1D33330p</fullName>
    </submittedName>
</protein>
<dbReference type="InterPro" id="IPR038122">
    <property type="entry name" value="PFU_sf"/>
</dbReference>
<name>A0A060TBN2_BLAAD</name>
<dbReference type="InterPro" id="IPR001680">
    <property type="entry name" value="WD40_rpt"/>
</dbReference>
<dbReference type="PROSITE" id="PS51394">
    <property type="entry name" value="PFU"/>
    <property type="match status" value="1"/>
</dbReference>
<dbReference type="InterPro" id="IPR011989">
    <property type="entry name" value="ARM-like"/>
</dbReference>
<dbReference type="PROSITE" id="PS50082">
    <property type="entry name" value="WD_REPEATS_2"/>
    <property type="match status" value="3"/>
</dbReference>
<dbReference type="CDD" id="cd00200">
    <property type="entry name" value="WD40"/>
    <property type="match status" value="1"/>
</dbReference>
<dbReference type="GO" id="GO:0010992">
    <property type="term" value="P:ubiquitin recycling"/>
    <property type="evidence" value="ECO:0007669"/>
    <property type="project" value="TreeGrafter"/>
</dbReference>
<dbReference type="InterPro" id="IPR015155">
    <property type="entry name" value="PFU"/>
</dbReference>
<dbReference type="Pfam" id="PF08324">
    <property type="entry name" value="PUL"/>
    <property type="match status" value="1"/>
</dbReference>
<dbReference type="AlphaFoldDB" id="A0A060TBN2"/>
<evidence type="ECO:0000256" key="3">
    <source>
        <dbReference type="ARBA" id="ARBA00022574"/>
    </source>
</evidence>
<dbReference type="Pfam" id="PF09070">
    <property type="entry name" value="PFU"/>
    <property type="match status" value="1"/>
</dbReference>
<dbReference type="PhylomeDB" id="A0A060TBN2"/>
<feature type="domain" description="PFU" evidence="7">
    <location>
        <begin position="348"/>
        <end position="446"/>
    </location>
</feature>
<feature type="region of interest" description="Disordered" evidence="6">
    <location>
        <begin position="449"/>
        <end position="475"/>
    </location>
</feature>
<proteinExistence type="predicted"/>
<dbReference type="Gene3D" id="2.130.10.10">
    <property type="entry name" value="YVTN repeat-like/Quinoprotein amine dehydrogenase"/>
    <property type="match status" value="1"/>
</dbReference>
<evidence type="ECO:0000256" key="4">
    <source>
        <dbReference type="ARBA" id="ARBA00022737"/>
    </source>
</evidence>
<dbReference type="PRINTS" id="PR00320">
    <property type="entry name" value="GPROTEINBRPT"/>
</dbReference>
<feature type="repeat" description="WD" evidence="5">
    <location>
        <begin position="94"/>
        <end position="135"/>
    </location>
</feature>
<evidence type="ECO:0000256" key="2">
    <source>
        <dbReference type="ARBA" id="ARBA00022490"/>
    </source>
</evidence>
<feature type="compositionally biased region" description="Low complexity" evidence="6">
    <location>
        <begin position="457"/>
        <end position="474"/>
    </location>
</feature>